<keyword evidence="3" id="KW-0808">Transferase</keyword>
<evidence type="ECO:0000259" key="2">
    <source>
        <dbReference type="Pfam" id="PF13581"/>
    </source>
</evidence>
<dbReference type="Pfam" id="PF13581">
    <property type="entry name" value="HATPase_c_2"/>
    <property type="match status" value="1"/>
</dbReference>
<evidence type="ECO:0000313" key="4">
    <source>
        <dbReference type="Proteomes" id="UP001339911"/>
    </source>
</evidence>
<keyword evidence="1" id="KW-0723">Serine/threonine-protein kinase</keyword>
<dbReference type="SUPFAM" id="SSF55874">
    <property type="entry name" value="ATPase domain of HSP90 chaperone/DNA topoisomerase II/histidine kinase"/>
    <property type="match status" value="1"/>
</dbReference>
<comment type="caution">
    <text evidence="3">The sequence shown here is derived from an EMBL/GenBank/DDBJ whole genome shotgun (WGS) entry which is preliminary data.</text>
</comment>
<sequence length="153" mass="16211">MSDIDPLAPTAVAPDAAPPLLTETFDGDRVTEIRHAVAARAEAAGLSGARLDDFVLAVNELMTNAVRHGGGQGWLRLWRTGEILYCLVSDTGAGIGADRLDDRRRPLPEIAGGWGLWLARQLSDEMVVDSGPAGTTVRISAHLDDTGTERPTG</sequence>
<feature type="domain" description="Histidine kinase/HSP90-like ATPase" evidence="2">
    <location>
        <begin position="28"/>
        <end position="140"/>
    </location>
</feature>
<dbReference type="EMBL" id="JAZGQL010000016">
    <property type="protein sequence ID" value="MEE6309447.1"/>
    <property type="molecule type" value="Genomic_DNA"/>
</dbReference>
<accession>A0ABU7SHQ7</accession>
<organism evidence="3 4">
    <name type="scientific">Plantactinospora veratri</name>
    <dbReference type="NCBI Taxonomy" id="1436122"/>
    <lineage>
        <taxon>Bacteria</taxon>
        <taxon>Bacillati</taxon>
        <taxon>Actinomycetota</taxon>
        <taxon>Actinomycetes</taxon>
        <taxon>Micromonosporales</taxon>
        <taxon>Micromonosporaceae</taxon>
        <taxon>Plantactinospora</taxon>
    </lineage>
</organism>
<dbReference type="InterPro" id="IPR036890">
    <property type="entry name" value="HATPase_C_sf"/>
</dbReference>
<dbReference type="GO" id="GO:0005524">
    <property type="term" value="F:ATP binding"/>
    <property type="evidence" value="ECO:0007669"/>
    <property type="project" value="UniProtKB-KW"/>
</dbReference>
<dbReference type="CDD" id="cd16936">
    <property type="entry name" value="HATPase_RsbW-like"/>
    <property type="match status" value="1"/>
</dbReference>
<keyword evidence="3" id="KW-0547">Nucleotide-binding</keyword>
<dbReference type="InterPro" id="IPR050267">
    <property type="entry name" value="Anti-sigma-factor_SerPK"/>
</dbReference>
<evidence type="ECO:0000256" key="1">
    <source>
        <dbReference type="ARBA" id="ARBA00022527"/>
    </source>
</evidence>
<dbReference type="EC" id="2.7.13.3" evidence="3"/>
<keyword evidence="3" id="KW-0067">ATP-binding</keyword>
<reference evidence="3 4" key="1">
    <citation type="submission" date="2024-01" db="EMBL/GenBank/DDBJ databases">
        <title>Genome insights into Plantactinospora veratri sp. nov.</title>
        <authorList>
            <person name="Wang L."/>
        </authorList>
    </citation>
    <scope>NUCLEOTIDE SEQUENCE [LARGE SCALE GENOMIC DNA]</scope>
    <source>
        <strain evidence="3 4">NEAU-FHS4</strain>
    </source>
</reference>
<dbReference type="InterPro" id="IPR003594">
    <property type="entry name" value="HATPase_dom"/>
</dbReference>
<evidence type="ECO:0000313" key="3">
    <source>
        <dbReference type="EMBL" id="MEE6309447.1"/>
    </source>
</evidence>
<keyword evidence="4" id="KW-1185">Reference proteome</keyword>
<gene>
    <name evidence="3" type="ORF">V1634_21680</name>
</gene>
<dbReference type="GO" id="GO:0004673">
    <property type="term" value="F:protein histidine kinase activity"/>
    <property type="evidence" value="ECO:0007669"/>
    <property type="project" value="UniProtKB-EC"/>
</dbReference>
<proteinExistence type="predicted"/>
<dbReference type="Proteomes" id="UP001339911">
    <property type="component" value="Unassembled WGS sequence"/>
</dbReference>
<dbReference type="Gene3D" id="3.30.565.10">
    <property type="entry name" value="Histidine kinase-like ATPase, C-terminal domain"/>
    <property type="match status" value="1"/>
</dbReference>
<protein>
    <submittedName>
        <fullName evidence="3">ATP-binding protein</fullName>
        <ecNumber evidence="3">2.7.13.3</ecNumber>
    </submittedName>
</protein>
<dbReference type="PANTHER" id="PTHR35526:SF3">
    <property type="entry name" value="ANTI-SIGMA-F FACTOR RSBW"/>
    <property type="match status" value="1"/>
</dbReference>
<name>A0ABU7SHQ7_9ACTN</name>
<keyword evidence="1" id="KW-0418">Kinase</keyword>
<dbReference type="PANTHER" id="PTHR35526">
    <property type="entry name" value="ANTI-SIGMA-F FACTOR RSBW-RELATED"/>
    <property type="match status" value="1"/>
</dbReference>
<dbReference type="RefSeq" id="WP_331209715.1">
    <property type="nucleotide sequence ID" value="NZ_JAZGQL010000016.1"/>
</dbReference>